<keyword evidence="1" id="KW-0472">Membrane</keyword>
<proteinExistence type="predicted"/>
<evidence type="ECO:0000256" key="1">
    <source>
        <dbReference type="SAM" id="Phobius"/>
    </source>
</evidence>
<feature type="transmembrane region" description="Helical" evidence="1">
    <location>
        <begin position="6"/>
        <end position="22"/>
    </location>
</feature>
<organism evidence="2 3">
    <name type="scientific">Xylanibacter rodentium</name>
    <dbReference type="NCBI Taxonomy" id="2736289"/>
    <lineage>
        <taxon>Bacteria</taxon>
        <taxon>Pseudomonadati</taxon>
        <taxon>Bacteroidota</taxon>
        <taxon>Bacteroidia</taxon>
        <taxon>Bacteroidales</taxon>
        <taxon>Prevotellaceae</taxon>
        <taxon>Xylanibacter</taxon>
    </lineage>
</organism>
<keyword evidence="1" id="KW-1133">Transmembrane helix</keyword>
<name>A0ABX2AT77_9BACT</name>
<gene>
    <name evidence="2" type="ORF">HPS55_05770</name>
</gene>
<dbReference type="Proteomes" id="UP001193734">
    <property type="component" value="Unassembled WGS sequence"/>
</dbReference>
<accession>A0ABX2AT77</accession>
<evidence type="ECO:0008006" key="4">
    <source>
        <dbReference type="Google" id="ProtNLM"/>
    </source>
</evidence>
<keyword evidence="3" id="KW-1185">Reference proteome</keyword>
<evidence type="ECO:0000313" key="2">
    <source>
        <dbReference type="EMBL" id="NPE13840.1"/>
    </source>
</evidence>
<dbReference type="EMBL" id="JABKKE010000007">
    <property type="protein sequence ID" value="NPE13840.1"/>
    <property type="molecule type" value="Genomic_DNA"/>
</dbReference>
<dbReference type="GeneID" id="82157268"/>
<dbReference type="RefSeq" id="WP_172175273.1">
    <property type="nucleotide sequence ID" value="NZ_CASGIA010000009.1"/>
</dbReference>
<sequence length="52" mass="5978">MDSNFVQYIALLLMIIIGFVVVKRMAGCLLRTVVTIAMVAVLAFLYYKYFRV</sequence>
<feature type="transmembrane region" description="Helical" evidence="1">
    <location>
        <begin position="29"/>
        <end position="47"/>
    </location>
</feature>
<keyword evidence="1" id="KW-0812">Transmembrane</keyword>
<reference evidence="2 3" key="1">
    <citation type="submission" date="2020-05" db="EMBL/GenBank/DDBJ databases">
        <title>Distinct polysaccharide utilization as determinants for interspecies competition between intestinal Prevotella spp.</title>
        <authorList>
            <person name="Galvez E.J.C."/>
            <person name="Iljazovic A."/>
            <person name="Strowig T."/>
        </authorList>
    </citation>
    <scope>NUCLEOTIDE SEQUENCE [LARGE SCALE GENOMIC DNA]</scope>
    <source>
        <strain evidence="2 3">PROD</strain>
    </source>
</reference>
<comment type="caution">
    <text evidence="2">The sequence shown here is derived from an EMBL/GenBank/DDBJ whole genome shotgun (WGS) entry which is preliminary data.</text>
</comment>
<protein>
    <recommendedName>
        <fullName evidence="4">Sulfate transporter</fullName>
    </recommendedName>
</protein>
<evidence type="ECO:0000313" key="3">
    <source>
        <dbReference type="Proteomes" id="UP001193734"/>
    </source>
</evidence>